<keyword evidence="3" id="KW-1185">Reference proteome</keyword>
<dbReference type="AlphaFoldDB" id="A0A1M6EJP6"/>
<keyword evidence="1" id="KW-0732">Signal</keyword>
<feature type="chain" id="PRO_5012432201" evidence="1">
    <location>
        <begin position="24"/>
        <end position="120"/>
    </location>
</feature>
<reference evidence="2 3" key="1">
    <citation type="submission" date="2016-11" db="EMBL/GenBank/DDBJ databases">
        <authorList>
            <person name="Jaros S."/>
            <person name="Januszkiewicz K."/>
            <person name="Wedrychowicz H."/>
        </authorList>
    </citation>
    <scope>NUCLEOTIDE SEQUENCE [LARGE SCALE GENOMIC DNA]</scope>
    <source>
        <strain evidence="2 3">DSM 21425</strain>
    </source>
</reference>
<evidence type="ECO:0000313" key="2">
    <source>
        <dbReference type="EMBL" id="SHI85616.1"/>
    </source>
</evidence>
<dbReference type="OrthoDB" id="1443226at2"/>
<gene>
    <name evidence="2" type="ORF">SAMN04488096_105116</name>
</gene>
<sequence length="120" mass="14313">MKQIIKYKLLLLLSCFVWLPSLATIQNRVGTDNLIDTSKSNYKLSSAHFQQNLFVEDVSHFNFSSQNLPDYEHDDLLGYPLFYTYEVANISLFKFSKKSTHTEDRRKRILQFIYPFHFFF</sequence>
<name>A0A1M6EJP6_9FLAO</name>
<feature type="signal peptide" evidence="1">
    <location>
        <begin position="1"/>
        <end position="23"/>
    </location>
</feature>
<accession>A0A1M6EJP6</accession>
<dbReference type="Proteomes" id="UP000184225">
    <property type="component" value="Unassembled WGS sequence"/>
</dbReference>
<organism evidence="2 3">
    <name type="scientific">Mesonia phycicola</name>
    <dbReference type="NCBI Taxonomy" id="579105"/>
    <lineage>
        <taxon>Bacteria</taxon>
        <taxon>Pseudomonadati</taxon>
        <taxon>Bacteroidota</taxon>
        <taxon>Flavobacteriia</taxon>
        <taxon>Flavobacteriales</taxon>
        <taxon>Flavobacteriaceae</taxon>
        <taxon>Mesonia</taxon>
    </lineage>
</organism>
<proteinExistence type="predicted"/>
<protein>
    <submittedName>
        <fullName evidence="2">Uncharacterized protein</fullName>
    </submittedName>
</protein>
<dbReference type="STRING" id="579105.SAMN04488096_105116"/>
<evidence type="ECO:0000256" key="1">
    <source>
        <dbReference type="SAM" id="SignalP"/>
    </source>
</evidence>
<dbReference type="EMBL" id="FQYY01000005">
    <property type="protein sequence ID" value="SHI85616.1"/>
    <property type="molecule type" value="Genomic_DNA"/>
</dbReference>
<dbReference type="RefSeq" id="WP_143159164.1">
    <property type="nucleotide sequence ID" value="NZ_FQYY01000005.1"/>
</dbReference>
<evidence type="ECO:0000313" key="3">
    <source>
        <dbReference type="Proteomes" id="UP000184225"/>
    </source>
</evidence>